<evidence type="ECO:0000313" key="3">
    <source>
        <dbReference type="Proteomes" id="UP000313359"/>
    </source>
</evidence>
<feature type="transmembrane region" description="Helical" evidence="1">
    <location>
        <begin position="95"/>
        <end position="115"/>
    </location>
</feature>
<keyword evidence="1" id="KW-0472">Membrane</keyword>
<sequence length="172" mass="18858">MTLTYLHAIAGPRTLHTVQLLPLNRLRPALPPRPSAYFVTYWSFNSTALPGLQLYKIRITSPPSHTIPYRPLVRDVCTPCIVFVRFRSLPLTAAYYSYIVSLTPVCVLCLAPSWLPGPRGLSLSLCPCSCPPAPVTPLGAFVLHLHAVLLACRHICTGPYLCMPLQSAHPSG</sequence>
<reference evidence="2" key="1">
    <citation type="journal article" date="2018" name="Genome Biol. Evol.">
        <title>Genomics and development of Lentinus tigrinus, a white-rot wood-decaying mushroom with dimorphic fruiting bodies.</title>
        <authorList>
            <person name="Wu B."/>
            <person name="Xu Z."/>
            <person name="Knudson A."/>
            <person name="Carlson A."/>
            <person name="Chen N."/>
            <person name="Kovaka S."/>
            <person name="LaButti K."/>
            <person name="Lipzen A."/>
            <person name="Pennachio C."/>
            <person name="Riley R."/>
            <person name="Schakwitz W."/>
            <person name="Umezawa K."/>
            <person name="Ohm R.A."/>
            <person name="Grigoriev I.V."/>
            <person name="Nagy L.G."/>
            <person name="Gibbons J."/>
            <person name="Hibbett D."/>
        </authorList>
    </citation>
    <scope>NUCLEOTIDE SEQUENCE [LARGE SCALE GENOMIC DNA]</scope>
    <source>
        <strain evidence="2">ALCF2SS1-6</strain>
    </source>
</reference>
<accession>A0A5C2SJ17</accession>
<organism evidence="2 3">
    <name type="scientific">Lentinus tigrinus ALCF2SS1-6</name>
    <dbReference type="NCBI Taxonomy" id="1328759"/>
    <lineage>
        <taxon>Eukaryota</taxon>
        <taxon>Fungi</taxon>
        <taxon>Dikarya</taxon>
        <taxon>Basidiomycota</taxon>
        <taxon>Agaricomycotina</taxon>
        <taxon>Agaricomycetes</taxon>
        <taxon>Polyporales</taxon>
        <taxon>Polyporaceae</taxon>
        <taxon>Lentinus</taxon>
    </lineage>
</organism>
<keyword evidence="3" id="KW-1185">Reference proteome</keyword>
<dbReference type="AlphaFoldDB" id="A0A5C2SJ17"/>
<name>A0A5C2SJ17_9APHY</name>
<proteinExistence type="predicted"/>
<evidence type="ECO:0000313" key="2">
    <source>
        <dbReference type="EMBL" id="RPD61416.1"/>
    </source>
</evidence>
<evidence type="ECO:0000256" key="1">
    <source>
        <dbReference type="SAM" id="Phobius"/>
    </source>
</evidence>
<keyword evidence="1" id="KW-1133">Transmembrane helix</keyword>
<dbReference type="EMBL" id="ML122262">
    <property type="protein sequence ID" value="RPD61416.1"/>
    <property type="molecule type" value="Genomic_DNA"/>
</dbReference>
<keyword evidence="1" id="KW-0812">Transmembrane</keyword>
<dbReference type="Proteomes" id="UP000313359">
    <property type="component" value="Unassembled WGS sequence"/>
</dbReference>
<gene>
    <name evidence="2" type="ORF">L227DRAFT_68364</name>
</gene>
<protein>
    <submittedName>
        <fullName evidence="2">Uncharacterized protein</fullName>
    </submittedName>
</protein>